<feature type="transmembrane region" description="Helical" evidence="1">
    <location>
        <begin position="223"/>
        <end position="244"/>
    </location>
</feature>
<keyword evidence="1" id="KW-1133">Transmembrane helix</keyword>
<evidence type="ECO:0000256" key="1">
    <source>
        <dbReference type="SAM" id="Phobius"/>
    </source>
</evidence>
<name>A0A3M0G313_9CORY</name>
<gene>
    <name evidence="2" type="ORF">D9543_10930</name>
</gene>
<dbReference type="AlphaFoldDB" id="A0A3M0G313"/>
<feature type="transmembrane region" description="Helical" evidence="1">
    <location>
        <begin position="295"/>
        <end position="317"/>
    </location>
</feature>
<sequence>MCKRYRRYLSAELLRCRGSAVQWLPLLALPLVVLTVFFSAFASSAEDATGVLGWQSMFITGMYAPLIALFAGVPERREALSRGGGTLWRRLHPRYEHASRFLVVLASLAVFHLLNFGLSWAAVAAQGRADHQVLIIAGAYSFLGAIGIAGFATAGARRLGLAVTLILAVIWQVISLTPGIVEGSLWWAFPPAWPLRLLLPALRIHQNSVPLEPGDPLLQESPFPALALCLVLALAGACTATMTPRRLQPLFRRRRVSAPTANTPATPSQGWQPAIVSRAAARSRLAGALRGFRRAVMTPAVITCLALSALTLIFVALDYPPSYVQGFFVLLLLPVGAGVLPVLVWPGFADAWPIVYTESRHCSTALLLWLLGIVALVCTCAFAAVIFAGDASLGVLAQLPLAIGVGYVLTVLSLIVVIRFGIFSSLALTIIGTIVSLAVGGDVLAKTVLWLVAFPAWPMNADSPGRYAGAALATLLFAAISSWAARSLLRTRALRPTA</sequence>
<dbReference type="Proteomes" id="UP000270649">
    <property type="component" value="Unassembled WGS sequence"/>
</dbReference>
<feature type="transmembrane region" description="Helical" evidence="1">
    <location>
        <begin position="395"/>
        <end position="418"/>
    </location>
</feature>
<keyword evidence="1" id="KW-0472">Membrane</keyword>
<evidence type="ECO:0000313" key="2">
    <source>
        <dbReference type="EMBL" id="RMB56592.1"/>
    </source>
</evidence>
<keyword evidence="1" id="KW-0812">Transmembrane</keyword>
<evidence type="ECO:0000313" key="3">
    <source>
        <dbReference type="Proteomes" id="UP000270649"/>
    </source>
</evidence>
<feature type="transmembrane region" description="Helical" evidence="1">
    <location>
        <begin position="133"/>
        <end position="152"/>
    </location>
</feature>
<feature type="transmembrane region" description="Helical" evidence="1">
    <location>
        <begin position="21"/>
        <end position="42"/>
    </location>
</feature>
<feature type="transmembrane region" description="Helical" evidence="1">
    <location>
        <begin position="159"/>
        <end position="181"/>
    </location>
</feature>
<organism evidence="2 3">
    <name type="scientific">Corynebacterium macginleyi</name>
    <dbReference type="NCBI Taxonomy" id="38290"/>
    <lineage>
        <taxon>Bacteria</taxon>
        <taxon>Bacillati</taxon>
        <taxon>Actinomycetota</taxon>
        <taxon>Actinomycetes</taxon>
        <taxon>Mycobacteriales</taxon>
        <taxon>Corynebacteriaceae</taxon>
        <taxon>Corynebacterium</taxon>
    </lineage>
</organism>
<proteinExistence type="predicted"/>
<comment type="caution">
    <text evidence="2">The sequence shown here is derived from an EMBL/GenBank/DDBJ whole genome shotgun (WGS) entry which is preliminary data.</text>
</comment>
<reference evidence="2 3" key="1">
    <citation type="submission" date="2018-10" db="EMBL/GenBank/DDBJ databases">
        <title>Corynebacterium macginleyi genome sequencing and assembly of the type strain and two clinical samples.</title>
        <authorList>
            <person name="Bernier A.-M."/>
            <person name="Bernard K."/>
        </authorList>
    </citation>
    <scope>NUCLEOTIDE SEQUENCE [LARGE SCALE GENOMIC DNA]</scope>
    <source>
        <strain evidence="2 3">NML 120205</strain>
    </source>
</reference>
<feature type="transmembrane region" description="Helical" evidence="1">
    <location>
        <begin position="54"/>
        <end position="73"/>
    </location>
</feature>
<accession>A0A3M0G313</accession>
<feature type="transmembrane region" description="Helical" evidence="1">
    <location>
        <begin position="425"/>
        <end position="445"/>
    </location>
</feature>
<feature type="transmembrane region" description="Helical" evidence="1">
    <location>
        <begin position="465"/>
        <end position="485"/>
    </location>
</feature>
<protein>
    <submittedName>
        <fullName evidence="2">Uncharacterized protein</fullName>
    </submittedName>
</protein>
<feature type="transmembrane region" description="Helical" evidence="1">
    <location>
        <begin position="101"/>
        <end position="121"/>
    </location>
</feature>
<dbReference type="EMBL" id="REGC01000022">
    <property type="protein sequence ID" value="RMB56592.1"/>
    <property type="molecule type" value="Genomic_DNA"/>
</dbReference>
<feature type="transmembrane region" description="Helical" evidence="1">
    <location>
        <begin position="366"/>
        <end position="389"/>
    </location>
</feature>
<feature type="transmembrane region" description="Helical" evidence="1">
    <location>
        <begin position="323"/>
        <end position="345"/>
    </location>
</feature>